<evidence type="ECO:0000256" key="4">
    <source>
        <dbReference type="ARBA" id="ARBA00022833"/>
    </source>
</evidence>
<evidence type="ECO:0000256" key="2">
    <source>
        <dbReference type="ARBA" id="ARBA00022723"/>
    </source>
</evidence>
<dbReference type="PANTHER" id="PTHR46481:SF10">
    <property type="entry name" value="ZINC FINGER BED DOMAIN-CONTAINING PROTEIN 39"/>
    <property type="match status" value="1"/>
</dbReference>
<keyword evidence="4" id="KW-0862">Zinc</keyword>
<sequence>MTLKLDEPTSWYSTLEMLDRFMICKEAILHCLVEVNVTSNLEGKDWLIIEQSLKVLQVLDAAVNEVMAEKVVTVSKPGVLYHMLVHRLETMATEQNILMDVTALTEELLNGIKENLSFIKNNKLLSQAILLDPRYKGEGFMQDEESFQKTYETVIEEIASLQSDDNTPMEVGKEADEAPSQCFEDMLYNLFESHKRSKHDGTALKLSAQCEVDFYLKAKHLDRKADPLQWWENNKHFYPNLYKLASKILCTPASCVSLNGCIAKAELECRERKNRLLPKKIQPMVFLKYNHHRYKHNSGDA</sequence>
<organism evidence="7 8">
    <name type="scientific">Anopheles christyi</name>
    <dbReference type="NCBI Taxonomy" id="43041"/>
    <lineage>
        <taxon>Eukaryota</taxon>
        <taxon>Metazoa</taxon>
        <taxon>Ecdysozoa</taxon>
        <taxon>Arthropoda</taxon>
        <taxon>Hexapoda</taxon>
        <taxon>Insecta</taxon>
        <taxon>Pterygota</taxon>
        <taxon>Neoptera</taxon>
        <taxon>Endopterygota</taxon>
        <taxon>Diptera</taxon>
        <taxon>Nematocera</taxon>
        <taxon>Culicoidea</taxon>
        <taxon>Culicidae</taxon>
        <taxon>Anophelinae</taxon>
        <taxon>Anopheles</taxon>
    </lineage>
</organism>
<keyword evidence="5" id="KW-0539">Nucleus</keyword>
<keyword evidence="3" id="KW-0863">Zinc-finger</keyword>
<evidence type="ECO:0000256" key="3">
    <source>
        <dbReference type="ARBA" id="ARBA00022771"/>
    </source>
</evidence>
<dbReference type="InterPro" id="IPR052035">
    <property type="entry name" value="ZnF_BED_domain_contain"/>
</dbReference>
<dbReference type="PANTHER" id="PTHR46481">
    <property type="entry name" value="ZINC FINGER BED DOMAIN-CONTAINING PROTEIN 4"/>
    <property type="match status" value="1"/>
</dbReference>
<dbReference type="VEuPathDB" id="VectorBase:ACHR007096"/>
<protein>
    <recommendedName>
        <fullName evidence="6">HAT C-terminal dimerisation domain-containing protein</fullName>
    </recommendedName>
</protein>
<dbReference type="GO" id="GO:0005634">
    <property type="term" value="C:nucleus"/>
    <property type="evidence" value="ECO:0007669"/>
    <property type="project" value="UniProtKB-SubCell"/>
</dbReference>
<feature type="domain" description="HAT C-terminal dimerisation" evidence="6">
    <location>
        <begin position="211"/>
        <end position="290"/>
    </location>
</feature>
<reference evidence="8" key="1">
    <citation type="submission" date="2013-03" db="EMBL/GenBank/DDBJ databases">
        <title>The Genome Sequence of Anopheles christyi ACHKN1017.</title>
        <authorList>
            <consortium name="The Broad Institute Genomics Platform"/>
            <person name="Neafsey D.E."/>
            <person name="Besansky N."/>
            <person name="Walker B."/>
            <person name="Young S.K."/>
            <person name="Zeng Q."/>
            <person name="Gargeya S."/>
            <person name="Fitzgerald M."/>
            <person name="Haas B."/>
            <person name="Abouelleil A."/>
            <person name="Allen A.W."/>
            <person name="Alvarado L."/>
            <person name="Arachchi H.M."/>
            <person name="Berlin A.M."/>
            <person name="Chapman S.B."/>
            <person name="Gainer-Dewar J."/>
            <person name="Goldberg J."/>
            <person name="Griggs A."/>
            <person name="Gujja S."/>
            <person name="Hansen M."/>
            <person name="Howarth C."/>
            <person name="Imamovic A."/>
            <person name="Ireland A."/>
            <person name="Larimer J."/>
            <person name="McCowan C."/>
            <person name="Murphy C."/>
            <person name="Pearson M."/>
            <person name="Poon T.W."/>
            <person name="Priest M."/>
            <person name="Roberts A."/>
            <person name="Saif S."/>
            <person name="Shea T."/>
            <person name="Sisk P."/>
            <person name="Sykes S."/>
            <person name="Wortman J."/>
            <person name="Nusbaum C."/>
            <person name="Birren B."/>
        </authorList>
    </citation>
    <scope>NUCLEOTIDE SEQUENCE [LARGE SCALE GENOMIC DNA]</scope>
    <source>
        <strain evidence="8">ACHKN1017</strain>
    </source>
</reference>
<dbReference type="SUPFAM" id="SSF53098">
    <property type="entry name" value="Ribonuclease H-like"/>
    <property type="match status" value="1"/>
</dbReference>
<name>A0A182K8L0_9DIPT</name>
<keyword evidence="8" id="KW-1185">Reference proteome</keyword>
<reference evidence="7" key="2">
    <citation type="submission" date="2020-05" db="UniProtKB">
        <authorList>
            <consortium name="EnsemblMetazoa"/>
        </authorList>
    </citation>
    <scope>IDENTIFICATION</scope>
    <source>
        <strain evidence="7">ACHKN1017</strain>
    </source>
</reference>
<dbReference type="EnsemblMetazoa" id="ACHR007096-RA">
    <property type="protein sequence ID" value="ACHR007096-PA"/>
    <property type="gene ID" value="ACHR007096"/>
</dbReference>
<evidence type="ECO:0000259" key="6">
    <source>
        <dbReference type="Pfam" id="PF05699"/>
    </source>
</evidence>
<dbReference type="Proteomes" id="UP000075881">
    <property type="component" value="Unassembled WGS sequence"/>
</dbReference>
<evidence type="ECO:0000313" key="7">
    <source>
        <dbReference type="EnsemblMetazoa" id="ACHR007096-PA"/>
    </source>
</evidence>
<dbReference type="InterPro" id="IPR008906">
    <property type="entry name" value="HATC_C_dom"/>
</dbReference>
<evidence type="ECO:0000256" key="1">
    <source>
        <dbReference type="ARBA" id="ARBA00004123"/>
    </source>
</evidence>
<proteinExistence type="predicted"/>
<dbReference type="Pfam" id="PF05699">
    <property type="entry name" value="Dimer_Tnp_hAT"/>
    <property type="match status" value="1"/>
</dbReference>
<dbReference type="STRING" id="43041.A0A182K8L0"/>
<dbReference type="InterPro" id="IPR012337">
    <property type="entry name" value="RNaseH-like_sf"/>
</dbReference>
<accession>A0A182K8L0</accession>
<keyword evidence="2" id="KW-0479">Metal-binding</keyword>
<dbReference type="AlphaFoldDB" id="A0A182K8L0"/>
<dbReference type="GO" id="GO:0008270">
    <property type="term" value="F:zinc ion binding"/>
    <property type="evidence" value="ECO:0007669"/>
    <property type="project" value="UniProtKB-KW"/>
</dbReference>
<evidence type="ECO:0000313" key="8">
    <source>
        <dbReference type="Proteomes" id="UP000075881"/>
    </source>
</evidence>
<dbReference type="GO" id="GO:0046983">
    <property type="term" value="F:protein dimerization activity"/>
    <property type="evidence" value="ECO:0007669"/>
    <property type="project" value="InterPro"/>
</dbReference>
<evidence type="ECO:0000256" key="5">
    <source>
        <dbReference type="ARBA" id="ARBA00023242"/>
    </source>
</evidence>
<comment type="subcellular location">
    <subcellularLocation>
        <location evidence="1">Nucleus</location>
    </subcellularLocation>
</comment>